<evidence type="ECO:0000313" key="2">
    <source>
        <dbReference type="Proteomes" id="UP000790709"/>
    </source>
</evidence>
<reference evidence="1" key="1">
    <citation type="journal article" date="2021" name="New Phytol.">
        <title>Evolutionary innovations through gain and loss of genes in the ectomycorrhizal Boletales.</title>
        <authorList>
            <person name="Wu G."/>
            <person name="Miyauchi S."/>
            <person name="Morin E."/>
            <person name="Kuo A."/>
            <person name="Drula E."/>
            <person name="Varga T."/>
            <person name="Kohler A."/>
            <person name="Feng B."/>
            <person name="Cao Y."/>
            <person name="Lipzen A."/>
            <person name="Daum C."/>
            <person name="Hundley H."/>
            <person name="Pangilinan J."/>
            <person name="Johnson J."/>
            <person name="Barry K."/>
            <person name="LaButti K."/>
            <person name="Ng V."/>
            <person name="Ahrendt S."/>
            <person name="Min B."/>
            <person name="Choi I.G."/>
            <person name="Park H."/>
            <person name="Plett J.M."/>
            <person name="Magnuson J."/>
            <person name="Spatafora J.W."/>
            <person name="Nagy L.G."/>
            <person name="Henrissat B."/>
            <person name="Grigoriev I.V."/>
            <person name="Yang Z.L."/>
            <person name="Xu J."/>
            <person name="Martin F.M."/>
        </authorList>
    </citation>
    <scope>NUCLEOTIDE SEQUENCE</scope>
    <source>
        <strain evidence="1">KUC20120723A-06</strain>
    </source>
</reference>
<dbReference type="EMBL" id="MU266488">
    <property type="protein sequence ID" value="KAH7922349.1"/>
    <property type="molecule type" value="Genomic_DNA"/>
</dbReference>
<organism evidence="1 2">
    <name type="scientific">Leucogyrophana mollusca</name>
    <dbReference type="NCBI Taxonomy" id="85980"/>
    <lineage>
        <taxon>Eukaryota</taxon>
        <taxon>Fungi</taxon>
        <taxon>Dikarya</taxon>
        <taxon>Basidiomycota</taxon>
        <taxon>Agaricomycotina</taxon>
        <taxon>Agaricomycetes</taxon>
        <taxon>Agaricomycetidae</taxon>
        <taxon>Boletales</taxon>
        <taxon>Boletales incertae sedis</taxon>
        <taxon>Leucogyrophana</taxon>
    </lineage>
</organism>
<proteinExistence type="predicted"/>
<name>A0ACB8B9T0_9AGAM</name>
<dbReference type="Proteomes" id="UP000790709">
    <property type="component" value="Unassembled WGS sequence"/>
</dbReference>
<sequence length="889" mass="97490">MSTSGLHGLHPDLKHAAKRSSRPIVFENVPTKLHLPLLAADKATELPNTKNVQGDIYMRFPKVYQAFIFFVISDVVAFKTALRSYQPTSTYDVTEALRTISKAKEDGSETDIVMTQIAFSRLGMNALGESGRTGDPRFDKGSMRQDKDVLGDKSDWDQPFESASTHGVVMVCAKGKATYAKGKEDIISLFKSSIQVLQTTDVVEGNVRPGEFKGHEHFGYLDSLSEPALRGLSHAYPGQIQVDPGVILMGYKGDPVFDNPGLPQRPEWTKCGSMMVFRKLEQDVLGFRDYLTKNGPSWREFTPVPDEVQPPLSDAEGAEFFGARIVGRWKSGTPLALAHFRDTKPPIGGDPEKTNDFDYVRDLPLSLQRQGPSDRYCPFTAHTRKTAPRNLNPYIDQKFLESAIIARSGIPYGSEVTDATKDEKRGLLFVCYQSSLDNGFYLQTTGFAGNDYFPVTSLVPQKHGQDPILGGPEPVSNVDGQGNISSEGQVTLVVKQDNTSSSYEVTGWAKKVDPSAKPPFEPQYWVTSRGGEYYFVPSISTLQTWATDGRTPTSATSGLDIMFLQDATGSLQPYVNQARDDIATICDTLIQSGNWSRDDLRIGLVTFRDHPPQDTTFVTQTYDFTTDISSIMQTLANLEAKGGGDGPEAQSDALAEALTANWRDGASKVVVLITDAPPHGIGEDQDKFPDGCPLQNDPVHIANQMANYGITLYVVACEPKLSGYYSTAHDFYAGIAQKTGGQLVGMSDVTALANLIIGSASQSIDTDALVNKYQDDIRSQAAANTSFADILTLYNTKFKNAGVQVNTCVVEDIYEKNDQGIQNQQVWLGAEKLDKDVVGKIQTVTKQRLKAKYRSTSGTAQSPKVQKQAISQDQVLRVVRQSLVRTTKS</sequence>
<protein>
    <submittedName>
        <fullName evidence="1">Dyp-type peroxidase</fullName>
    </submittedName>
</protein>
<keyword evidence="1" id="KW-0575">Peroxidase</keyword>
<evidence type="ECO:0000313" key="1">
    <source>
        <dbReference type="EMBL" id="KAH7922349.1"/>
    </source>
</evidence>
<comment type="caution">
    <text evidence="1">The sequence shown here is derived from an EMBL/GenBank/DDBJ whole genome shotgun (WGS) entry which is preliminary data.</text>
</comment>
<accession>A0ACB8B9T0</accession>
<gene>
    <name evidence="1" type="ORF">BV22DRAFT_1131510</name>
</gene>
<keyword evidence="2" id="KW-1185">Reference proteome</keyword>
<keyword evidence="1" id="KW-0560">Oxidoreductase</keyword>